<evidence type="ECO:0000313" key="4">
    <source>
        <dbReference type="EMBL" id="MBF8148304.1"/>
    </source>
</evidence>
<dbReference type="PIRSF" id="PIRSF000390">
    <property type="entry name" value="PLP_StrS"/>
    <property type="match status" value="1"/>
</dbReference>
<dbReference type="InterPro" id="IPR015421">
    <property type="entry name" value="PyrdxlP-dep_Trfase_major"/>
</dbReference>
<evidence type="ECO:0000256" key="1">
    <source>
        <dbReference type="ARBA" id="ARBA00022898"/>
    </source>
</evidence>
<dbReference type="CDD" id="cd00616">
    <property type="entry name" value="AHBA_syn"/>
    <property type="match status" value="1"/>
</dbReference>
<keyword evidence="4" id="KW-0808">Transferase</keyword>
<dbReference type="Gene3D" id="3.90.1150.10">
    <property type="entry name" value="Aspartate Aminotransferase, domain 1"/>
    <property type="match status" value="1"/>
</dbReference>
<proteinExistence type="inferred from homology"/>
<protein>
    <submittedName>
        <fullName evidence="4">DegT/DnrJ/EryC1/StrS family aminotransferase</fullName>
    </submittedName>
</protein>
<sequence>MIKFLDLHKINNRFRDAFQASFSKSLDDAHFILGQNVTAFENEFAAYCGTEHCVGTANGLDALTLILKGYVELGKLQKGDKVIVPANTFIATILSVLHAELVPVLVEPDADTYNISIHTDKSIFIGAKAIIMVHLYGQLADAEYFKKIAKDYNCLLIEDAAQAHGAVANSQIPNSKSQELIVKSQKPKANKAGNLSDAAAFSFYPTKNLGALGDGGAVTTSDSELVEVIKLLRNYGSIEKYTNKIIGFNSRLDDMQAAFLRIKLETLDKDNERRRDIAKAYLRGITNSKIKLPFYDGSKNHVFYAFVIEVDDRALFTAFLDKNQIEWLIHYPIPPHQQEALQGFSYNNLPLTEKIHKRIISLPMSPVMTEQDIQTVIDVLNTY</sequence>
<dbReference type="EMBL" id="JADOET010000001">
    <property type="protein sequence ID" value="MBF8148304.1"/>
    <property type="molecule type" value="Genomic_DNA"/>
</dbReference>
<keyword evidence="1 3" id="KW-0663">Pyridoxal phosphate</keyword>
<name>A0ABS0ECY1_9FLAO</name>
<dbReference type="Gene3D" id="3.40.640.10">
    <property type="entry name" value="Type I PLP-dependent aspartate aminotransferase-like (Major domain)"/>
    <property type="match status" value="1"/>
</dbReference>
<dbReference type="RefSeq" id="WP_195869595.1">
    <property type="nucleotide sequence ID" value="NZ_JADOET010000001.1"/>
</dbReference>
<dbReference type="SUPFAM" id="SSF53383">
    <property type="entry name" value="PLP-dependent transferases"/>
    <property type="match status" value="1"/>
</dbReference>
<keyword evidence="4" id="KW-0032">Aminotransferase</keyword>
<organism evidence="4 5">
    <name type="scientific">Winogradskyella marina</name>
    <dbReference type="NCBI Taxonomy" id="2785530"/>
    <lineage>
        <taxon>Bacteria</taxon>
        <taxon>Pseudomonadati</taxon>
        <taxon>Bacteroidota</taxon>
        <taxon>Flavobacteriia</taxon>
        <taxon>Flavobacteriales</taxon>
        <taxon>Flavobacteriaceae</taxon>
        <taxon>Winogradskyella</taxon>
    </lineage>
</organism>
<dbReference type="PANTHER" id="PTHR30244:SF36">
    <property type="entry name" value="3-OXO-GLUCOSE-6-PHOSPHATE:GLUTAMATE AMINOTRANSFERASE"/>
    <property type="match status" value="1"/>
</dbReference>
<comment type="similarity">
    <text evidence="2 3">Belongs to the DegT/DnrJ/EryC1 family.</text>
</comment>
<dbReference type="GO" id="GO:0008483">
    <property type="term" value="F:transaminase activity"/>
    <property type="evidence" value="ECO:0007669"/>
    <property type="project" value="UniProtKB-KW"/>
</dbReference>
<dbReference type="PANTHER" id="PTHR30244">
    <property type="entry name" value="TRANSAMINASE"/>
    <property type="match status" value="1"/>
</dbReference>
<evidence type="ECO:0000313" key="5">
    <source>
        <dbReference type="Proteomes" id="UP000611215"/>
    </source>
</evidence>
<reference evidence="4 5" key="1">
    <citation type="submission" date="2020-11" db="EMBL/GenBank/DDBJ databases">
        <title>Winogradskyella marina sp. nov., isolated from marine sediment.</title>
        <authorList>
            <person name="Bo J."/>
            <person name="Wang S."/>
            <person name="Song X."/>
            <person name="Du Z."/>
        </authorList>
    </citation>
    <scope>NUCLEOTIDE SEQUENCE [LARGE SCALE GENOMIC DNA]</scope>
    <source>
        <strain evidence="4 5">F6397</strain>
    </source>
</reference>
<accession>A0ABS0ECY1</accession>
<comment type="caution">
    <text evidence="4">The sequence shown here is derived from an EMBL/GenBank/DDBJ whole genome shotgun (WGS) entry which is preliminary data.</text>
</comment>
<keyword evidence="5" id="KW-1185">Reference proteome</keyword>
<dbReference type="InterPro" id="IPR015424">
    <property type="entry name" value="PyrdxlP-dep_Trfase"/>
</dbReference>
<gene>
    <name evidence="4" type="ORF">ITJ86_00250</name>
</gene>
<dbReference type="Pfam" id="PF01041">
    <property type="entry name" value="DegT_DnrJ_EryC1"/>
    <property type="match status" value="1"/>
</dbReference>
<dbReference type="InterPro" id="IPR000653">
    <property type="entry name" value="DegT/StrS_aminotransferase"/>
</dbReference>
<dbReference type="Proteomes" id="UP000611215">
    <property type="component" value="Unassembled WGS sequence"/>
</dbReference>
<dbReference type="InterPro" id="IPR015422">
    <property type="entry name" value="PyrdxlP-dep_Trfase_small"/>
</dbReference>
<evidence type="ECO:0000256" key="3">
    <source>
        <dbReference type="RuleBase" id="RU004508"/>
    </source>
</evidence>
<evidence type="ECO:0000256" key="2">
    <source>
        <dbReference type="ARBA" id="ARBA00037999"/>
    </source>
</evidence>